<protein>
    <submittedName>
        <fullName evidence="1">Uncharacterized protein</fullName>
    </submittedName>
</protein>
<organism evidence="1">
    <name type="scientific">Lepeophtheirus salmonis</name>
    <name type="common">Salmon louse</name>
    <name type="synonym">Caligus salmonis</name>
    <dbReference type="NCBI Taxonomy" id="72036"/>
    <lineage>
        <taxon>Eukaryota</taxon>
        <taxon>Metazoa</taxon>
        <taxon>Ecdysozoa</taxon>
        <taxon>Arthropoda</taxon>
        <taxon>Crustacea</taxon>
        <taxon>Multicrustacea</taxon>
        <taxon>Hexanauplia</taxon>
        <taxon>Copepoda</taxon>
        <taxon>Siphonostomatoida</taxon>
        <taxon>Caligidae</taxon>
        <taxon>Lepeophtheirus</taxon>
    </lineage>
</organism>
<accession>A0A0K2UL02</accession>
<dbReference type="EMBL" id="HACA01021562">
    <property type="protein sequence ID" value="CDW38923.1"/>
    <property type="molecule type" value="Transcribed_RNA"/>
</dbReference>
<name>A0A0K2UL02_LEPSM</name>
<evidence type="ECO:0000313" key="1">
    <source>
        <dbReference type="EMBL" id="CDW38923.1"/>
    </source>
</evidence>
<dbReference type="AlphaFoldDB" id="A0A0K2UL02"/>
<proteinExistence type="predicted"/>
<sequence>EDEHTGMLLHMNVRWLTRGMLFERFKELLPELKRQINHAEYAQLKNEEYSWICHPY</sequence>
<feature type="non-terminal residue" evidence="1">
    <location>
        <position position="1"/>
    </location>
</feature>
<reference evidence="1" key="1">
    <citation type="submission" date="2014-05" db="EMBL/GenBank/DDBJ databases">
        <authorList>
            <person name="Chronopoulou M."/>
        </authorList>
    </citation>
    <scope>NUCLEOTIDE SEQUENCE</scope>
    <source>
        <tissue evidence="1">Whole organism</tissue>
    </source>
</reference>